<accession>G3I0L9</accession>
<dbReference type="InterPro" id="IPR050537">
    <property type="entry name" value="2-oxoacid_dehydrogenase"/>
</dbReference>
<dbReference type="Pfam" id="PF00364">
    <property type="entry name" value="Biotin_lipoyl"/>
    <property type="match status" value="1"/>
</dbReference>
<keyword evidence="2" id="KW-0450">Lipoyl</keyword>
<gene>
    <name evidence="4" type="ORF">I79_016907</name>
</gene>
<evidence type="ECO:0000313" key="4">
    <source>
        <dbReference type="EMBL" id="EGW03282.1"/>
    </source>
</evidence>
<dbReference type="Gene3D" id="2.40.50.100">
    <property type="match status" value="1"/>
</dbReference>
<feature type="domain" description="Lipoyl-binding" evidence="3">
    <location>
        <begin position="73"/>
        <end position="114"/>
    </location>
</feature>
<dbReference type="CDD" id="cd06849">
    <property type="entry name" value="lipoyl_domain"/>
    <property type="match status" value="1"/>
</dbReference>
<name>G3I0L9_CRIGR</name>
<dbReference type="AlphaFoldDB" id="G3I0L9"/>
<dbReference type="STRING" id="10029.G3I0L9"/>
<reference evidence="5" key="1">
    <citation type="journal article" date="2011" name="Nat. Biotechnol.">
        <title>The genomic sequence of the Chinese hamster ovary (CHO)-K1 cell line.</title>
        <authorList>
            <person name="Xu X."/>
            <person name="Nagarajan H."/>
            <person name="Lewis N.E."/>
            <person name="Pan S."/>
            <person name="Cai Z."/>
            <person name="Liu X."/>
            <person name="Chen W."/>
            <person name="Xie M."/>
            <person name="Wang W."/>
            <person name="Hammond S."/>
            <person name="Andersen M.R."/>
            <person name="Neff N."/>
            <person name="Passarelli B."/>
            <person name="Koh W."/>
            <person name="Fan H.C."/>
            <person name="Wang J."/>
            <person name="Gui Y."/>
            <person name="Lee K.H."/>
            <person name="Betenbaugh M.J."/>
            <person name="Quake S.R."/>
            <person name="Famili I."/>
            <person name="Palsson B.O."/>
            <person name="Wang J."/>
        </authorList>
    </citation>
    <scope>NUCLEOTIDE SEQUENCE [LARGE SCALE GENOMIC DNA]</scope>
    <source>
        <strain evidence="5">CHO K1 cell line</strain>
    </source>
</reference>
<dbReference type="GO" id="GO:0004149">
    <property type="term" value="F:dihydrolipoyllysine-residue succinyltransferase activity"/>
    <property type="evidence" value="ECO:0007669"/>
    <property type="project" value="TreeGrafter"/>
</dbReference>
<evidence type="ECO:0000256" key="1">
    <source>
        <dbReference type="ARBA" id="ARBA00007317"/>
    </source>
</evidence>
<dbReference type="PANTHER" id="PTHR43416:SF5">
    <property type="entry name" value="DIHYDROLIPOYLLYSINE-RESIDUE SUCCINYLTRANSFERASE COMPONENT OF 2-OXOGLUTARATE DEHYDROGENASE COMPLEX, MITOCHONDRIAL"/>
    <property type="match status" value="1"/>
</dbReference>
<dbReference type="EMBL" id="JH001021">
    <property type="protein sequence ID" value="EGW03282.1"/>
    <property type="molecule type" value="Genomic_DNA"/>
</dbReference>
<dbReference type="PANTHER" id="PTHR43416">
    <property type="entry name" value="DIHYDROLIPOYLLYSINE-RESIDUE SUCCINYLTRANSFERASE COMPONENT OF 2-OXOGLUTARATE DEHYDROGENASE COMPLEX, MITOCHONDRIAL-RELATED"/>
    <property type="match status" value="1"/>
</dbReference>
<sequence>MMSGFRCVSRAFIRSLSAFQKGNCPLRRRSLPGLSLCPGSGYPDSRKMVINNSSVFNVRFFQTTTVCKSDVITVQTPTFAESVTEGDVRWEKAIGDTVAEDEVVCEIETDKTSVQDP</sequence>
<dbReference type="InterPro" id="IPR000089">
    <property type="entry name" value="Biotin_lipoyl"/>
</dbReference>
<dbReference type="SUPFAM" id="SSF51230">
    <property type="entry name" value="Single hybrid motif"/>
    <property type="match status" value="1"/>
</dbReference>
<evidence type="ECO:0000256" key="2">
    <source>
        <dbReference type="ARBA" id="ARBA00022823"/>
    </source>
</evidence>
<dbReference type="Proteomes" id="UP000001075">
    <property type="component" value="Unassembled WGS sequence"/>
</dbReference>
<dbReference type="InParanoid" id="G3I0L9"/>
<keyword evidence="4" id="KW-0808">Transferase</keyword>
<dbReference type="GO" id="GO:0005739">
    <property type="term" value="C:mitochondrion"/>
    <property type="evidence" value="ECO:0007669"/>
    <property type="project" value="TreeGrafter"/>
</dbReference>
<dbReference type="InterPro" id="IPR011053">
    <property type="entry name" value="Single_hybrid_motif"/>
</dbReference>
<organism evidence="4 5">
    <name type="scientific">Cricetulus griseus</name>
    <name type="common">Chinese hamster</name>
    <name type="synonym">Cricetulus barabensis griseus</name>
    <dbReference type="NCBI Taxonomy" id="10029"/>
    <lineage>
        <taxon>Eukaryota</taxon>
        <taxon>Metazoa</taxon>
        <taxon>Chordata</taxon>
        <taxon>Craniata</taxon>
        <taxon>Vertebrata</taxon>
        <taxon>Euteleostomi</taxon>
        <taxon>Mammalia</taxon>
        <taxon>Eutheria</taxon>
        <taxon>Euarchontoglires</taxon>
        <taxon>Glires</taxon>
        <taxon>Rodentia</taxon>
        <taxon>Myomorpha</taxon>
        <taxon>Muroidea</taxon>
        <taxon>Cricetidae</taxon>
        <taxon>Cricetinae</taxon>
        <taxon>Cricetulus</taxon>
    </lineage>
</organism>
<protein>
    <submittedName>
        <fullName evidence="4">Dihydrolipoyllysine-residue succinyltransferase component of 2-oxoglutarate dehydrogenase complex, mitochondrial</fullName>
    </submittedName>
</protein>
<dbReference type="GO" id="GO:0006099">
    <property type="term" value="P:tricarboxylic acid cycle"/>
    <property type="evidence" value="ECO:0007669"/>
    <property type="project" value="TreeGrafter"/>
</dbReference>
<comment type="similarity">
    <text evidence="1">Belongs to the 2-oxoacid dehydrogenase family.</text>
</comment>
<proteinExistence type="inferred from homology"/>
<evidence type="ECO:0000259" key="3">
    <source>
        <dbReference type="Pfam" id="PF00364"/>
    </source>
</evidence>
<evidence type="ECO:0000313" key="5">
    <source>
        <dbReference type="Proteomes" id="UP000001075"/>
    </source>
</evidence>